<comment type="caution">
    <text evidence="4">The sequence shown here is derived from an EMBL/GenBank/DDBJ whole genome shotgun (WGS) entry which is preliminary data.</text>
</comment>
<keyword evidence="1" id="KW-0143">Chaperone</keyword>
<accession>A0A8H7S7P6</accession>
<dbReference type="PANTHER" id="PTHR44360:SF1">
    <property type="entry name" value="DNAJ HOMOLOG SUBFAMILY B MEMBER 9"/>
    <property type="match status" value="1"/>
</dbReference>
<feature type="domain" description="J" evidence="3">
    <location>
        <begin position="8"/>
        <end position="72"/>
    </location>
</feature>
<feature type="compositionally biased region" description="Polar residues" evidence="2">
    <location>
        <begin position="152"/>
        <end position="163"/>
    </location>
</feature>
<dbReference type="GO" id="GO:0051087">
    <property type="term" value="F:protein-folding chaperone binding"/>
    <property type="evidence" value="ECO:0007669"/>
    <property type="project" value="TreeGrafter"/>
</dbReference>
<dbReference type="Proteomes" id="UP000646827">
    <property type="component" value="Unassembled WGS sequence"/>
</dbReference>
<name>A0A8H7S7P6_9FUNG</name>
<dbReference type="Pfam" id="PF00226">
    <property type="entry name" value="DnaJ"/>
    <property type="match status" value="1"/>
</dbReference>
<dbReference type="InterPro" id="IPR036869">
    <property type="entry name" value="J_dom_sf"/>
</dbReference>
<dbReference type="GO" id="GO:0036503">
    <property type="term" value="P:ERAD pathway"/>
    <property type="evidence" value="ECO:0007669"/>
    <property type="project" value="TreeGrafter"/>
</dbReference>
<dbReference type="SMART" id="SM00271">
    <property type="entry name" value="DnaJ"/>
    <property type="match status" value="1"/>
</dbReference>
<proteinExistence type="predicted"/>
<organism evidence="4 5">
    <name type="scientific">Circinella minor</name>
    <dbReference type="NCBI Taxonomy" id="1195481"/>
    <lineage>
        <taxon>Eukaryota</taxon>
        <taxon>Fungi</taxon>
        <taxon>Fungi incertae sedis</taxon>
        <taxon>Mucoromycota</taxon>
        <taxon>Mucoromycotina</taxon>
        <taxon>Mucoromycetes</taxon>
        <taxon>Mucorales</taxon>
        <taxon>Lichtheimiaceae</taxon>
        <taxon>Circinella</taxon>
    </lineage>
</organism>
<dbReference type="PROSITE" id="PS50076">
    <property type="entry name" value="DNAJ_2"/>
    <property type="match status" value="1"/>
</dbReference>
<sequence>MSTISRLKDRQLLGVARTASKKEIKKRYIELCKKYHPDVASNNDGTIDIRDITAAYRRLTGKESYFASNRPGGSWEDRPPEAQRGASPEEQQQWSKWSLFTGIAMVTTIIAYSRFEPEKNDIVKLDSTKYQSTWQQQQKLQEELQQQQQQQANGTSYRQWRKA</sequence>
<feature type="region of interest" description="Disordered" evidence="2">
    <location>
        <begin position="63"/>
        <end position="93"/>
    </location>
</feature>
<dbReference type="InterPro" id="IPR051948">
    <property type="entry name" value="Hsp70_co-chaperone_J-domain"/>
</dbReference>
<evidence type="ECO:0000256" key="1">
    <source>
        <dbReference type="ARBA" id="ARBA00023186"/>
    </source>
</evidence>
<evidence type="ECO:0000313" key="4">
    <source>
        <dbReference type="EMBL" id="KAG2223593.1"/>
    </source>
</evidence>
<dbReference type="OrthoDB" id="445556at2759"/>
<dbReference type="PANTHER" id="PTHR44360">
    <property type="entry name" value="DNAJ HOMOLOG SUBFAMILY B MEMBER 9"/>
    <property type="match status" value="1"/>
</dbReference>
<dbReference type="SUPFAM" id="SSF46565">
    <property type="entry name" value="Chaperone J-domain"/>
    <property type="match status" value="1"/>
</dbReference>
<dbReference type="GO" id="GO:0051787">
    <property type="term" value="F:misfolded protein binding"/>
    <property type="evidence" value="ECO:0007669"/>
    <property type="project" value="TreeGrafter"/>
</dbReference>
<dbReference type="CDD" id="cd06257">
    <property type="entry name" value="DnaJ"/>
    <property type="match status" value="1"/>
</dbReference>
<protein>
    <recommendedName>
        <fullName evidence="3">J domain-containing protein</fullName>
    </recommendedName>
</protein>
<feature type="compositionally biased region" description="Low complexity" evidence="2">
    <location>
        <begin position="142"/>
        <end position="151"/>
    </location>
</feature>
<evidence type="ECO:0000313" key="5">
    <source>
        <dbReference type="Proteomes" id="UP000646827"/>
    </source>
</evidence>
<evidence type="ECO:0000256" key="2">
    <source>
        <dbReference type="SAM" id="MobiDB-lite"/>
    </source>
</evidence>
<evidence type="ECO:0000259" key="3">
    <source>
        <dbReference type="PROSITE" id="PS50076"/>
    </source>
</evidence>
<feature type="region of interest" description="Disordered" evidence="2">
    <location>
        <begin position="142"/>
        <end position="163"/>
    </location>
</feature>
<dbReference type="EMBL" id="JAEPRB010000058">
    <property type="protein sequence ID" value="KAG2223593.1"/>
    <property type="molecule type" value="Genomic_DNA"/>
</dbReference>
<dbReference type="InterPro" id="IPR001623">
    <property type="entry name" value="DnaJ_domain"/>
</dbReference>
<dbReference type="Gene3D" id="1.10.287.110">
    <property type="entry name" value="DnaJ domain"/>
    <property type="match status" value="1"/>
</dbReference>
<reference evidence="4 5" key="1">
    <citation type="submission" date="2020-12" db="EMBL/GenBank/DDBJ databases">
        <title>Metabolic potential, ecology and presence of endohyphal bacteria is reflected in genomic diversity of Mucoromycotina.</title>
        <authorList>
            <person name="Muszewska A."/>
            <person name="Okrasinska A."/>
            <person name="Steczkiewicz K."/>
            <person name="Drgas O."/>
            <person name="Orlowska M."/>
            <person name="Perlinska-Lenart U."/>
            <person name="Aleksandrzak-Piekarczyk T."/>
            <person name="Szatraj K."/>
            <person name="Zielenkiewicz U."/>
            <person name="Pilsyk S."/>
            <person name="Malc E."/>
            <person name="Mieczkowski P."/>
            <person name="Kruszewska J.S."/>
            <person name="Biernat P."/>
            <person name="Pawlowska J."/>
        </authorList>
    </citation>
    <scope>NUCLEOTIDE SEQUENCE [LARGE SCALE GENOMIC DNA]</scope>
    <source>
        <strain evidence="4 5">CBS 142.35</strain>
    </source>
</reference>
<dbReference type="AlphaFoldDB" id="A0A8H7S7P6"/>
<dbReference type="PRINTS" id="PR00625">
    <property type="entry name" value="JDOMAIN"/>
</dbReference>
<gene>
    <name evidence="4" type="ORF">INT45_001675</name>
</gene>
<dbReference type="GO" id="GO:0005783">
    <property type="term" value="C:endoplasmic reticulum"/>
    <property type="evidence" value="ECO:0007669"/>
    <property type="project" value="TreeGrafter"/>
</dbReference>
<keyword evidence="5" id="KW-1185">Reference proteome</keyword>